<comment type="caution">
    <text evidence="4">The sequence shown here is derived from an EMBL/GenBank/DDBJ whole genome shotgun (WGS) entry which is preliminary data.</text>
</comment>
<evidence type="ECO:0000256" key="2">
    <source>
        <dbReference type="SAM" id="Phobius"/>
    </source>
</evidence>
<keyword evidence="5" id="KW-1185">Reference proteome</keyword>
<evidence type="ECO:0000313" key="5">
    <source>
        <dbReference type="Proteomes" id="UP000779508"/>
    </source>
</evidence>
<proteinExistence type="predicted"/>
<reference evidence="4 5" key="1">
    <citation type="submission" date="2021-06" db="EMBL/GenBank/DDBJ databases">
        <authorList>
            <person name="Sun Q."/>
            <person name="Li D."/>
        </authorList>
    </citation>
    <scope>NUCLEOTIDE SEQUENCE [LARGE SCALE GENOMIC DNA]</scope>
    <source>
        <strain evidence="4 5">MSJ-5</strain>
    </source>
</reference>
<dbReference type="Proteomes" id="UP000779508">
    <property type="component" value="Unassembled WGS sequence"/>
</dbReference>
<feature type="region of interest" description="Disordered" evidence="1">
    <location>
        <begin position="139"/>
        <end position="206"/>
    </location>
</feature>
<dbReference type="Pfam" id="PF13490">
    <property type="entry name" value="zf-HC2"/>
    <property type="match status" value="1"/>
</dbReference>
<feature type="compositionally biased region" description="Basic and acidic residues" evidence="1">
    <location>
        <begin position="139"/>
        <end position="153"/>
    </location>
</feature>
<keyword evidence="2" id="KW-1133">Transmembrane helix</keyword>
<organism evidence="4 5">
    <name type="scientific">Alkaliphilus flagellatus</name>
    <dbReference type="NCBI Taxonomy" id="2841507"/>
    <lineage>
        <taxon>Bacteria</taxon>
        <taxon>Bacillati</taxon>
        <taxon>Bacillota</taxon>
        <taxon>Clostridia</taxon>
        <taxon>Peptostreptococcales</taxon>
        <taxon>Natronincolaceae</taxon>
        <taxon>Alkaliphilus</taxon>
    </lineage>
</organism>
<feature type="domain" description="Putative zinc-finger" evidence="3">
    <location>
        <begin position="3"/>
        <end position="36"/>
    </location>
</feature>
<protein>
    <submittedName>
        <fullName evidence="4">Zf-HC2 domain-containing protein</fullName>
    </submittedName>
</protein>
<feature type="transmembrane region" description="Helical" evidence="2">
    <location>
        <begin position="215"/>
        <end position="235"/>
    </location>
</feature>
<feature type="transmembrane region" description="Helical" evidence="2">
    <location>
        <begin position="88"/>
        <end position="106"/>
    </location>
</feature>
<name>A0ABS6G2J8_9FIRM</name>
<dbReference type="RefSeq" id="WP_216415096.1">
    <property type="nucleotide sequence ID" value="NZ_JAHLQK010000001.1"/>
</dbReference>
<sequence>MNCKDFDLYGSAYIDNMLSEQERLEFENHINECEYCNISLQNLKIIVESINELEEVELPRNFSSELTIKLQNEKNSKNRMVFFNKKKLLSGIVAGLLIFMASLSLINNSLINKNMDRLYSEIEDKHINEKNTNFKIASDEPKDALDNTEKETTIKPSIMAMDNVDEKQEGISEESAKQNKDSRTYNIKTPENEENSVENKNSQNQLTKKRFSKTINPFAIVSIILGVVILIYKIWKK</sequence>
<dbReference type="InterPro" id="IPR027383">
    <property type="entry name" value="Znf_put"/>
</dbReference>
<dbReference type="EMBL" id="JAHLQK010000001">
    <property type="protein sequence ID" value="MBU5675630.1"/>
    <property type="molecule type" value="Genomic_DNA"/>
</dbReference>
<evidence type="ECO:0000259" key="3">
    <source>
        <dbReference type="Pfam" id="PF13490"/>
    </source>
</evidence>
<feature type="compositionally biased region" description="Basic and acidic residues" evidence="1">
    <location>
        <begin position="164"/>
        <end position="183"/>
    </location>
</feature>
<gene>
    <name evidence="4" type="ORF">KQI88_04300</name>
</gene>
<keyword evidence="2" id="KW-0812">Transmembrane</keyword>
<keyword evidence="2" id="KW-0472">Membrane</keyword>
<evidence type="ECO:0000256" key="1">
    <source>
        <dbReference type="SAM" id="MobiDB-lite"/>
    </source>
</evidence>
<accession>A0ABS6G2J8</accession>
<evidence type="ECO:0000313" key="4">
    <source>
        <dbReference type="EMBL" id="MBU5675630.1"/>
    </source>
</evidence>